<name>A0ABW7UGP7_9ACTN</name>
<dbReference type="Proteomes" id="UP001611339">
    <property type="component" value="Unassembled WGS sequence"/>
</dbReference>
<feature type="region of interest" description="Disordered" evidence="1">
    <location>
        <begin position="402"/>
        <end position="466"/>
    </location>
</feature>
<evidence type="ECO:0000256" key="1">
    <source>
        <dbReference type="SAM" id="MobiDB-lite"/>
    </source>
</evidence>
<sequence>MTLTTEQAGAVRVWRPYEDEPLVTPAFLGGWASCDAETRERLTAYLRALLEVRAMPVHTAVAFNAVYFGYDVESGGYVGGPLDIGAFPSVALGDEMDALPVGAMINIRTGGDLLPAEVVYKEGAHAQVGAFGDVPGWLSGAPSGARGPGRRTLDDVPVLQERLVFDGTAFGREMAPTTERLQRLQRQGRTDPFGHLVVNARYTPSDADLDDTEYYIRFLVTRGRAQLTSAAATAPLPTLLAPGHREDELVAGVRGVIDAVRHALGSLDEARMWGEYAFTRASMASRLASTGPLGRDDLDRIARSATRHGTRTGRRSILGTAPAPAYTAVGAELRSRPEWHDHLHGTRYPLAVCHTNSVLADVALREADESTGLLEGGVRLTLDDRWQAGGIWRSVLESGVAGADPGTDPVDEPFGHGWAESFPSTTTRRAPGEPDDPVGQGPAHGAGGTPDAVTRNGLHRPDDSDLGTAVELRVTDNEVRWALPLRASHVRGHCLPLTGTIADALLRERTATSRMRVVLDHAGRALPHGEACHDVRLAGEEPARLEGIVWPEDFFPGIWITFSWSWGSDVVRGQTSFLEQPVVIDGQPVTHRYDPRVLTRDGGWYPDHPGGPGHAGLSSETVLLMAVRRLGLLDQYGQAMLARVDVPEAASIVLDGIGVDVRGIERAITEMVADRRLTVTRGSRSLCGRTHHPPRYGEPVEELVCYWPPAIPVRGSTVPDGEAASRPTLTIVSEHTVGGFLRRIGHLGHQATEEQRERYREDHRRFRLTGPGELPPGFTYVRPHRRGR</sequence>
<dbReference type="RefSeq" id="WP_398711805.1">
    <property type="nucleotide sequence ID" value="NZ_JBIRUI010000014.1"/>
</dbReference>
<dbReference type="EMBL" id="JBIRUI010000014">
    <property type="protein sequence ID" value="MFI1717465.1"/>
    <property type="molecule type" value="Genomic_DNA"/>
</dbReference>
<comment type="caution">
    <text evidence="2">The sequence shown here is derived from an EMBL/GenBank/DDBJ whole genome shotgun (WGS) entry which is preliminary data.</text>
</comment>
<proteinExistence type="predicted"/>
<accession>A0ABW7UGP7</accession>
<evidence type="ECO:0000313" key="2">
    <source>
        <dbReference type="EMBL" id="MFI1717465.1"/>
    </source>
</evidence>
<reference evidence="2 3" key="1">
    <citation type="submission" date="2024-10" db="EMBL/GenBank/DDBJ databases">
        <title>The Natural Products Discovery Center: Release of the First 8490 Sequenced Strains for Exploring Actinobacteria Biosynthetic Diversity.</title>
        <authorList>
            <person name="Kalkreuter E."/>
            <person name="Kautsar S.A."/>
            <person name="Yang D."/>
            <person name="Bader C.D."/>
            <person name="Teijaro C.N."/>
            <person name="Fluegel L."/>
            <person name="Davis C.M."/>
            <person name="Simpson J.R."/>
            <person name="Lauterbach L."/>
            <person name="Steele A.D."/>
            <person name="Gui C."/>
            <person name="Meng S."/>
            <person name="Li G."/>
            <person name="Viehrig K."/>
            <person name="Ye F."/>
            <person name="Su P."/>
            <person name="Kiefer A.F."/>
            <person name="Nichols A."/>
            <person name="Cepeda A.J."/>
            <person name="Yan W."/>
            <person name="Fan B."/>
            <person name="Jiang Y."/>
            <person name="Adhikari A."/>
            <person name="Zheng C.-J."/>
            <person name="Schuster L."/>
            <person name="Cowan T.M."/>
            <person name="Smanski M.J."/>
            <person name="Chevrette M.G."/>
            <person name="De Carvalho L.P.S."/>
            <person name="Shen B."/>
        </authorList>
    </citation>
    <scope>NUCLEOTIDE SEQUENCE [LARGE SCALE GENOMIC DNA]</scope>
    <source>
        <strain evidence="2 3">NPDC020602</strain>
    </source>
</reference>
<keyword evidence="3" id="KW-1185">Reference proteome</keyword>
<protein>
    <submittedName>
        <fullName evidence="2">Uncharacterized protein</fullName>
    </submittedName>
</protein>
<evidence type="ECO:0000313" key="3">
    <source>
        <dbReference type="Proteomes" id="UP001611339"/>
    </source>
</evidence>
<gene>
    <name evidence="2" type="ORF">ACH407_28305</name>
</gene>
<organism evidence="2 3">
    <name type="scientific">Streptomyces litmocidini</name>
    <dbReference type="NCBI Taxonomy" id="67318"/>
    <lineage>
        <taxon>Bacteria</taxon>
        <taxon>Bacillati</taxon>
        <taxon>Actinomycetota</taxon>
        <taxon>Actinomycetes</taxon>
        <taxon>Kitasatosporales</taxon>
        <taxon>Streptomycetaceae</taxon>
        <taxon>Streptomyces</taxon>
    </lineage>
</organism>